<keyword evidence="1" id="KW-0677">Repeat</keyword>
<evidence type="ECO:0000313" key="5">
    <source>
        <dbReference type="EMBL" id="EMS69726.1"/>
    </source>
</evidence>
<feature type="chain" id="PRO_5004486394" evidence="2">
    <location>
        <begin position="24"/>
        <end position="712"/>
    </location>
</feature>
<proteinExistence type="predicted"/>
<dbReference type="STRING" id="1195236.CTER_4606"/>
<reference evidence="5 6" key="1">
    <citation type="journal article" date="2013" name="Genome Announc.">
        <title>Draft Genome Sequence of the Cellulolytic, Mesophilic, Anaerobic Bacterium Clostridium termitidis Strain CT1112 (DSM 5398).</title>
        <authorList>
            <person name="Lal S."/>
            <person name="Ramachandran U."/>
            <person name="Zhang X."/>
            <person name="Munir R."/>
            <person name="Sparling R."/>
            <person name="Levin D.B."/>
        </authorList>
    </citation>
    <scope>NUCLEOTIDE SEQUENCE [LARGE SCALE GENOMIC DNA]</scope>
    <source>
        <strain evidence="5 6">CT1112</strain>
    </source>
</reference>
<organism evidence="5 6">
    <name type="scientific">Ruminiclostridium cellobioparum subsp. termitidis CT1112</name>
    <dbReference type="NCBI Taxonomy" id="1195236"/>
    <lineage>
        <taxon>Bacteria</taxon>
        <taxon>Bacillati</taxon>
        <taxon>Bacillota</taxon>
        <taxon>Clostridia</taxon>
        <taxon>Eubacteriales</taxon>
        <taxon>Oscillospiraceae</taxon>
        <taxon>Ruminiclostridium</taxon>
    </lineage>
</organism>
<evidence type="ECO:0000256" key="1">
    <source>
        <dbReference type="ARBA" id="ARBA00022737"/>
    </source>
</evidence>
<keyword evidence="6" id="KW-1185">Reference proteome</keyword>
<feature type="domain" description="SLH" evidence="3">
    <location>
        <begin position="660"/>
        <end position="700"/>
    </location>
</feature>
<dbReference type="PATRIC" id="fig|1195236.3.peg.4787"/>
<name>S0FI57_RUMCE</name>
<dbReference type="AlphaFoldDB" id="S0FI57"/>
<sequence>MKKIISMLLVVTLLITFVIPAMASSSASNDKGLENAIKAVKEKITIPADCNKFSYNIYNQDGTVIWNLGWSNEAEQKYINVTIDENNFISGYSSYQYSSNYDKKIPKYSKSQGREIAEKFIKQLNPSLLSEFKAVDNNNYSQDREYNFNYVRQVNGIDYPGNTISISVNNYTGIVSNFNCTYSKNTKFESADKVISLEEAKKAFTEKLGLKLVYNFKSDKDKIVSYLAYIPKDSNKYIDAITGEVEKTTSNNRILYSSDMMEKMASSNAGAAVVLTPEETDAVKDMSGLKTKEELDTKVRAIAQFKLDSGFTLASAELRKDWRNSDSFIWYLRYTKVVNKETNQIREVSVSLDARSGDMINFWTYYDSPAGTKPQKTKDEAKKISDDILQSLIPGYYSQVKYDDTYYAYDETQNQQFTFRYVRVQDGLECPDDYLTITYDNLSGNVTSVNSNWTKNVKFDDPKKAIAIEKAYDILFDNAKLGYGIQYVSDYSNTSLKDIIPVKQDSDKAVLGYFISSSKPCIINAETGDILNYSGVVYNENNVSDYTDIKGLYAENQVKILTQLSIRYQENELKANDQLLQKDYFILLCKLNDLYFIDSNADKETAVDRMYTNLINSGIITKTEKAPNSSLTREEAAKFFVKFLKLGQVAELKGIYKSDFKDAGKISPDLLGYVCIASGLKAMNGDNGNFNPQNKMTRLEGLLSIYSYLSNK</sequence>
<dbReference type="EMBL" id="AORV01000065">
    <property type="protein sequence ID" value="EMS69726.1"/>
    <property type="molecule type" value="Genomic_DNA"/>
</dbReference>
<dbReference type="Proteomes" id="UP000014155">
    <property type="component" value="Unassembled WGS sequence"/>
</dbReference>
<evidence type="ECO:0000313" key="6">
    <source>
        <dbReference type="Proteomes" id="UP000014155"/>
    </source>
</evidence>
<dbReference type="InterPro" id="IPR032599">
    <property type="entry name" value="YcdB/YcdC_rep_domain"/>
</dbReference>
<protein>
    <submittedName>
        <fullName evidence="5">S-layer domain-containing protein</fullName>
    </submittedName>
</protein>
<dbReference type="Pfam" id="PF16244">
    <property type="entry name" value="DUF4901"/>
    <property type="match status" value="2"/>
</dbReference>
<evidence type="ECO:0000256" key="2">
    <source>
        <dbReference type="SAM" id="SignalP"/>
    </source>
</evidence>
<feature type="domain" description="YcdB/YcdC repeated" evidence="4">
    <location>
        <begin position="34"/>
        <end position="180"/>
    </location>
</feature>
<accession>S0FI57</accession>
<dbReference type="eggNOG" id="ENOG502ZA5A">
    <property type="taxonomic scope" value="Bacteria"/>
</dbReference>
<dbReference type="RefSeq" id="WP_004630058.1">
    <property type="nucleotide sequence ID" value="NZ_AORV01000065.1"/>
</dbReference>
<gene>
    <name evidence="5" type="ORF">CTER_4606</name>
</gene>
<evidence type="ECO:0000259" key="3">
    <source>
        <dbReference type="Pfam" id="PF00395"/>
    </source>
</evidence>
<dbReference type="Pfam" id="PF00395">
    <property type="entry name" value="SLH"/>
    <property type="match status" value="1"/>
</dbReference>
<feature type="signal peptide" evidence="2">
    <location>
        <begin position="1"/>
        <end position="23"/>
    </location>
</feature>
<dbReference type="InterPro" id="IPR001119">
    <property type="entry name" value="SLH_dom"/>
</dbReference>
<comment type="caution">
    <text evidence="5">The sequence shown here is derived from an EMBL/GenBank/DDBJ whole genome shotgun (WGS) entry which is preliminary data.</text>
</comment>
<feature type="domain" description="YcdB/YcdC repeated" evidence="4">
    <location>
        <begin position="320"/>
        <end position="451"/>
    </location>
</feature>
<keyword evidence="2" id="KW-0732">Signal</keyword>
<evidence type="ECO:0000259" key="4">
    <source>
        <dbReference type="Pfam" id="PF16244"/>
    </source>
</evidence>